<sequence length="371" mass="40219">MAATSWGPRLGCSPSESSRPKMTTLEILPSPSPIDLTRAGTRLRGILSTHGARRVAERQLARASPTHRVAGIMIFIMIGIAIAMITTPDPLWWQLHFSELGTFNAFSSYVFNGTLFLTGALIVAFARYFRRELAKHAARSGSWRGSPIVVSILFGSLGVHLAFVGGVPVNTWTFLHDRGAQGMVFSFLAILICVPSMLRGLGRPLAAITAPAIALLVGGGVSMVVGVINLAAYELLGFAVMFTWVLLFVACLGKHEANHDRSSRTSNAEGRHVAPARRRRVSAPRRALVRESDRQFIAVRESIARARTDAPASLALHRTSHSWTPSGSPPDHARFTTDAAPHIVGSLQRNGTKRRHARHTRTPRTLVAAPA</sequence>
<keyword evidence="2" id="KW-0812">Transmembrane</keyword>
<dbReference type="AlphaFoldDB" id="A0A5J5J191"/>
<keyword evidence="4" id="KW-1185">Reference proteome</keyword>
<feature type="transmembrane region" description="Helical" evidence="2">
    <location>
        <begin position="179"/>
        <end position="198"/>
    </location>
</feature>
<dbReference type="EMBL" id="VYSA01000003">
    <property type="protein sequence ID" value="KAA9106433.1"/>
    <property type="molecule type" value="Genomic_DNA"/>
</dbReference>
<feature type="region of interest" description="Disordered" evidence="1">
    <location>
        <begin position="259"/>
        <end position="285"/>
    </location>
</feature>
<gene>
    <name evidence="3" type="ORF">F6B43_14900</name>
</gene>
<dbReference type="OrthoDB" id="3225559at2"/>
<dbReference type="Pfam" id="PF06197">
    <property type="entry name" value="DUF998"/>
    <property type="match status" value="1"/>
</dbReference>
<keyword evidence="2" id="KW-1133">Transmembrane helix</keyword>
<protein>
    <submittedName>
        <fullName evidence="3">DUF998 domain-containing protein</fullName>
    </submittedName>
</protein>
<dbReference type="InterPro" id="IPR009339">
    <property type="entry name" value="DUF998"/>
</dbReference>
<organism evidence="3 4">
    <name type="scientific">Microbacterium rhizomatis</name>
    <dbReference type="NCBI Taxonomy" id="1631477"/>
    <lineage>
        <taxon>Bacteria</taxon>
        <taxon>Bacillati</taxon>
        <taxon>Actinomycetota</taxon>
        <taxon>Actinomycetes</taxon>
        <taxon>Micrococcales</taxon>
        <taxon>Microbacteriaceae</taxon>
        <taxon>Microbacterium</taxon>
    </lineage>
</organism>
<evidence type="ECO:0000256" key="1">
    <source>
        <dbReference type="SAM" id="MobiDB-lite"/>
    </source>
</evidence>
<feature type="region of interest" description="Disordered" evidence="1">
    <location>
        <begin position="1"/>
        <end position="23"/>
    </location>
</feature>
<feature type="transmembrane region" description="Helical" evidence="2">
    <location>
        <begin position="205"/>
        <end position="229"/>
    </location>
</feature>
<reference evidence="4" key="1">
    <citation type="submission" date="2019-09" db="EMBL/GenBank/DDBJ databases">
        <title>Mumia zhuanghuii sp. nov. isolated from the intestinal contents of plateau pika (Ochotona curzoniae) in the Qinghai-Tibet plateau of China.</title>
        <authorList>
            <person name="Tian Z."/>
        </authorList>
    </citation>
    <scope>NUCLEOTIDE SEQUENCE [LARGE SCALE GENOMIC DNA]</scope>
    <source>
        <strain evidence="4">JCM 30598</strain>
    </source>
</reference>
<evidence type="ECO:0000313" key="3">
    <source>
        <dbReference type="EMBL" id="KAA9106433.1"/>
    </source>
</evidence>
<comment type="caution">
    <text evidence="3">The sequence shown here is derived from an EMBL/GenBank/DDBJ whole genome shotgun (WGS) entry which is preliminary data.</text>
</comment>
<feature type="transmembrane region" description="Helical" evidence="2">
    <location>
        <begin position="147"/>
        <end position="167"/>
    </location>
</feature>
<feature type="compositionally biased region" description="Basic residues" evidence="1">
    <location>
        <begin position="351"/>
        <end position="362"/>
    </location>
</feature>
<dbReference type="Proteomes" id="UP000325827">
    <property type="component" value="Unassembled WGS sequence"/>
</dbReference>
<accession>A0A5J5J191</accession>
<evidence type="ECO:0000313" key="4">
    <source>
        <dbReference type="Proteomes" id="UP000325827"/>
    </source>
</evidence>
<evidence type="ECO:0000256" key="2">
    <source>
        <dbReference type="SAM" id="Phobius"/>
    </source>
</evidence>
<feature type="transmembrane region" description="Helical" evidence="2">
    <location>
        <begin position="235"/>
        <end position="253"/>
    </location>
</feature>
<feature type="region of interest" description="Disordered" evidence="1">
    <location>
        <begin position="348"/>
        <end position="371"/>
    </location>
</feature>
<keyword evidence="2" id="KW-0472">Membrane</keyword>
<feature type="compositionally biased region" description="Basic residues" evidence="1">
    <location>
        <begin position="274"/>
        <end position="283"/>
    </location>
</feature>
<feature type="transmembrane region" description="Helical" evidence="2">
    <location>
        <begin position="106"/>
        <end position="126"/>
    </location>
</feature>
<feature type="transmembrane region" description="Helical" evidence="2">
    <location>
        <begin position="68"/>
        <end position="86"/>
    </location>
</feature>
<proteinExistence type="predicted"/>
<name>A0A5J5J191_9MICO</name>